<reference evidence="3 5" key="2">
    <citation type="submission" date="2016-10" db="EMBL/GenBank/DDBJ databases">
        <authorList>
            <person name="de Groot N.N."/>
        </authorList>
    </citation>
    <scope>NUCLEOTIDE SEQUENCE [LARGE SCALE GENOMIC DNA]</scope>
    <source>
        <strain evidence="3 5">DSM 2895</strain>
    </source>
</reference>
<dbReference type="OrthoDB" id="8613028at2"/>
<keyword evidence="1" id="KW-0472">Membrane</keyword>
<reference evidence="2 4" key="1">
    <citation type="submission" date="2015-07" db="EMBL/GenBank/DDBJ databases">
        <title>Fjat-14205 dsm 2895.</title>
        <authorList>
            <person name="Liu B."/>
            <person name="Wang J."/>
            <person name="Zhu Y."/>
            <person name="Liu G."/>
            <person name="Chen Q."/>
            <person name="Chen Z."/>
            <person name="Lan J."/>
            <person name="Che J."/>
            <person name="Ge C."/>
            <person name="Shi H."/>
            <person name="Pan Z."/>
            <person name="Liu X."/>
        </authorList>
    </citation>
    <scope>NUCLEOTIDE SEQUENCE [LARGE SCALE GENOMIC DNA]</scope>
    <source>
        <strain evidence="2 4">DSM 2895</strain>
    </source>
</reference>
<dbReference type="GeneID" id="42309320"/>
<evidence type="ECO:0000313" key="2">
    <source>
        <dbReference type="EMBL" id="KON84147.1"/>
    </source>
</evidence>
<feature type="transmembrane region" description="Helical" evidence="1">
    <location>
        <begin position="98"/>
        <end position="121"/>
    </location>
</feature>
<gene>
    <name evidence="2" type="ORF">AF333_29770</name>
    <name evidence="3" type="ORF">SAMN04487909_12970</name>
</gene>
<keyword evidence="1" id="KW-1133">Transmembrane helix</keyword>
<dbReference type="Pfam" id="PF12730">
    <property type="entry name" value="ABC2_membrane_4"/>
    <property type="match status" value="1"/>
</dbReference>
<dbReference type="Proteomes" id="UP000037269">
    <property type="component" value="Unassembled WGS sequence"/>
</dbReference>
<dbReference type="PANTHER" id="PTHR37305:SF1">
    <property type="entry name" value="MEMBRANE PROTEIN"/>
    <property type="match status" value="1"/>
</dbReference>
<feature type="transmembrane region" description="Helical" evidence="1">
    <location>
        <begin position="21"/>
        <end position="41"/>
    </location>
</feature>
<feature type="transmembrane region" description="Helical" evidence="1">
    <location>
        <begin position="127"/>
        <end position="148"/>
    </location>
</feature>
<evidence type="ECO:0000256" key="1">
    <source>
        <dbReference type="SAM" id="Phobius"/>
    </source>
</evidence>
<accession>A0A0D1VJP5</accession>
<protein>
    <submittedName>
        <fullName evidence="3">ABC-2 type transport system permease protein</fullName>
    </submittedName>
</protein>
<evidence type="ECO:0000313" key="5">
    <source>
        <dbReference type="Proteomes" id="UP000182836"/>
    </source>
</evidence>
<feature type="transmembrane region" description="Helical" evidence="1">
    <location>
        <begin position="53"/>
        <end position="77"/>
    </location>
</feature>
<proteinExistence type="predicted"/>
<keyword evidence="4" id="KW-1185">Reference proteome</keyword>
<dbReference type="PANTHER" id="PTHR37305">
    <property type="entry name" value="INTEGRAL MEMBRANE PROTEIN-RELATED"/>
    <property type="match status" value="1"/>
</dbReference>
<evidence type="ECO:0000313" key="3">
    <source>
        <dbReference type="EMBL" id="SDJ83083.1"/>
    </source>
</evidence>
<dbReference type="PATRIC" id="fig|47500.8.peg.7107"/>
<evidence type="ECO:0000313" key="4">
    <source>
        <dbReference type="Proteomes" id="UP000037269"/>
    </source>
</evidence>
<dbReference type="Proteomes" id="UP000182836">
    <property type="component" value="Unassembled WGS sequence"/>
</dbReference>
<keyword evidence="1" id="KW-0812">Transmembrane</keyword>
<dbReference type="EMBL" id="LGUG01000013">
    <property type="protein sequence ID" value="KON84147.1"/>
    <property type="molecule type" value="Genomic_DNA"/>
</dbReference>
<name>A0A0D1VJP5_ANEMI</name>
<dbReference type="RefSeq" id="WP_043063556.1">
    <property type="nucleotide sequence ID" value="NZ_BJOA01000091.1"/>
</dbReference>
<dbReference type="STRING" id="47500.AF333_29770"/>
<organism evidence="2 4">
    <name type="scientific">Aneurinibacillus migulanus</name>
    <name type="common">Bacillus migulanus</name>
    <dbReference type="NCBI Taxonomy" id="47500"/>
    <lineage>
        <taxon>Bacteria</taxon>
        <taxon>Bacillati</taxon>
        <taxon>Bacillota</taxon>
        <taxon>Bacilli</taxon>
        <taxon>Bacillales</taxon>
        <taxon>Paenibacillaceae</taxon>
        <taxon>Aneurinibacillus group</taxon>
        <taxon>Aneurinibacillus</taxon>
    </lineage>
</organism>
<sequence length="258" mass="28900">MRFLALVQNEIMKINSKKQSVFFLYFCLVFIIGIGIANRIAPDLYATREYLKFAHSLASFLMIFVTLFAIVLGAQSITDEFKDGTIKQLLLRPVSRRTILLSKYVANLVVIIGTVLILWAASMLIDVLLFGMVRSGGLTFGTVCKAYLYELPDSIFMMTLSFFIATVFKSSPLSITASVFLYIAGNVLSSLLPEKWGAKYIIFNNLNLKVYDPNPLISGGMEPPFLGMSFGFSIIMILVHIAALLLIQIVIFEKREVY</sequence>
<feature type="transmembrane region" description="Helical" evidence="1">
    <location>
        <begin position="160"/>
        <end position="184"/>
    </location>
</feature>
<dbReference type="EMBL" id="FNED01000029">
    <property type="protein sequence ID" value="SDJ83083.1"/>
    <property type="molecule type" value="Genomic_DNA"/>
</dbReference>
<dbReference type="AlphaFoldDB" id="A0A0D1VJP5"/>
<feature type="transmembrane region" description="Helical" evidence="1">
    <location>
        <begin position="230"/>
        <end position="252"/>
    </location>
</feature>